<keyword evidence="1" id="KW-0812">Transmembrane</keyword>
<proteinExistence type="predicted"/>
<gene>
    <name evidence="2" type="ORF">Sant_4041</name>
</gene>
<protein>
    <submittedName>
        <fullName evidence="2">Uncharacterized protein</fullName>
    </submittedName>
</protein>
<dbReference type="OrthoDB" id="9014936at2"/>
<feature type="transmembrane region" description="Helical" evidence="1">
    <location>
        <begin position="151"/>
        <end position="171"/>
    </location>
</feature>
<dbReference type="RefSeq" id="WP_025424118.1">
    <property type="nucleotide sequence ID" value="NZ_CP006569.1"/>
</dbReference>
<sequence>MNNDEKHQSIIYYGCIMSKVSLLITLLMIIINILSWYIPDIMLNTYGLGLFVTQRVITNPEIILTNIGQMTLGMIATTLPLLSLAFGLCALHQLFTLYRLGHHFSLRAARQLNLAAVGFFLWAIADIVCEPAVTFLITLPKAKRIISHSFSVGHSVALLLSFALTVIAQILRHACRHNNERRNVD</sequence>
<evidence type="ECO:0000313" key="3">
    <source>
        <dbReference type="Proteomes" id="UP000019028"/>
    </source>
</evidence>
<feature type="transmembrane region" description="Helical" evidence="1">
    <location>
        <begin position="112"/>
        <end position="139"/>
    </location>
</feature>
<dbReference type="HOGENOM" id="CLU_119384_0_0_6"/>
<dbReference type="EMBL" id="CP006569">
    <property type="protein sequence ID" value="AHF78997.1"/>
    <property type="molecule type" value="Genomic_DNA"/>
</dbReference>
<dbReference type="PATRIC" id="fig|1239307.3.peg.4458"/>
<dbReference type="AlphaFoldDB" id="W0I2M4"/>
<reference evidence="2 3" key="1">
    <citation type="journal article" date="2014" name="Genome Biol. Evol.">
        <title>Genome degeneration and adaptation in a nascent stage of symbiosis.</title>
        <authorList>
            <person name="Oakeson K.F."/>
            <person name="Gil R."/>
            <person name="Clayton A.L."/>
            <person name="Dunn D.M."/>
            <person name="von Niederhausern A.C."/>
            <person name="Hamil C."/>
            <person name="Aoyagi A."/>
            <person name="Duval B."/>
            <person name="Baca A."/>
            <person name="Silva F.J."/>
            <person name="Vallier A."/>
            <person name="Jackson D.G."/>
            <person name="Latorre A."/>
            <person name="Weiss R.B."/>
            <person name="Heddi A."/>
            <person name="Moya A."/>
            <person name="Dale C."/>
        </authorList>
    </citation>
    <scope>NUCLEOTIDE SEQUENCE [LARGE SCALE GENOMIC DNA]</scope>
    <source>
        <strain evidence="2 3">HS1</strain>
    </source>
</reference>
<keyword evidence="1" id="KW-1133">Transmembrane helix</keyword>
<keyword evidence="1" id="KW-0472">Membrane</keyword>
<evidence type="ECO:0000313" key="2">
    <source>
        <dbReference type="EMBL" id="AHF78997.1"/>
    </source>
</evidence>
<feature type="transmembrane region" description="Helical" evidence="1">
    <location>
        <begin position="20"/>
        <end position="38"/>
    </location>
</feature>
<evidence type="ECO:0000256" key="1">
    <source>
        <dbReference type="SAM" id="Phobius"/>
    </source>
</evidence>
<organism evidence="2 3">
    <name type="scientific">Sodalis praecaptivus</name>
    <dbReference type="NCBI Taxonomy" id="1239307"/>
    <lineage>
        <taxon>Bacteria</taxon>
        <taxon>Pseudomonadati</taxon>
        <taxon>Pseudomonadota</taxon>
        <taxon>Gammaproteobacteria</taxon>
        <taxon>Enterobacterales</taxon>
        <taxon>Bruguierivoracaceae</taxon>
        <taxon>Sodalis</taxon>
    </lineage>
</organism>
<feature type="transmembrane region" description="Helical" evidence="1">
    <location>
        <begin position="79"/>
        <end position="100"/>
    </location>
</feature>
<accession>W0I2M4</accession>
<dbReference type="Proteomes" id="UP000019028">
    <property type="component" value="Chromosome"/>
</dbReference>
<dbReference type="KEGG" id="sod:Sant_4041"/>
<keyword evidence="3" id="KW-1185">Reference proteome</keyword>
<name>W0I2M4_9GAMM</name>